<protein>
    <submittedName>
        <fullName evidence="1">Uncharacterized protein</fullName>
    </submittedName>
</protein>
<reference evidence="1 2" key="1">
    <citation type="submission" date="2014-11" db="EMBL/GenBank/DDBJ databases">
        <authorList>
            <person name="Zhu J."/>
            <person name="Qi W."/>
            <person name="Song R."/>
        </authorList>
    </citation>
    <scope>NUCLEOTIDE SEQUENCE [LARGE SCALE GENOMIC DNA]</scope>
</reference>
<dbReference type="GO" id="GO:0006325">
    <property type="term" value="P:chromatin organization"/>
    <property type="evidence" value="ECO:0007669"/>
    <property type="project" value="InterPro"/>
</dbReference>
<dbReference type="EMBL" id="CDMY01000123">
    <property type="protein sequence ID" value="CEL92986.1"/>
    <property type="molecule type" value="Genomic_DNA"/>
</dbReference>
<keyword evidence="2" id="KW-1185">Reference proteome</keyword>
<dbReference type="Gene3D" id="3.90.360.10">
    <property type="entry name" value="Histone acetyl transferase 1 (HAT1), N-terminal domain"/>
    <property type="match status" value="1"/>
</dbReference>
<dbReference type="OrthoDB" id="10253098at2759"/>
<dbReference type="PhylomeDB" id="A0A0G4EAJ7"/>
<name>A0A0G4EAJ7_VITBC</name>
<gene>
    <name evidence="1" type="ORF">Vbra_11209</name>
</gene>
<sequence length="206" mass="23509">MGRVGRTRSLGANALKSISFHPCESLQDYHKRPFTFHPTFGDHFFDTDQAVMDLEELAPAESVHIFYTPDTFDLFVKIEGESPQASRKGVMDCLTKAKWTKLAFPSGFFAILPRLPRSSRGSCCRQRPRDIFNDYRPYGRVGAPVLSRSDSPPASDPYSLLRLPAQLKRALQLRDEMHEAALRHAQQQLAEEHHKRQVCMARYDDS</sequence>
<dbReference type="InParanoid" id="A0A0G4EAJ7"/>
<dbReference type="InterPro" id="IPR037113">
    <property type="entry name" value="Hat1_N_sf"/>
</dbReference>
<dbReference type="AlphaFoldDB" id="A0A0G4EAJ7"/>
<dbReference type="Proteomes" id="UP000041254">
    <property type="component" value="Unassembled WGS sequence"/>
</dbReference>
<evidence type="ECO:0000313" key="2">
    <source>
        <dbReference type="Proteomes" id="UP000041254"/>
    </source>
</evidence>
<evidence type="ECO:0000313" key="1">
    <source>
        <dbReference type="EMBL" id="CEL92986.1"/>
    </source>
</evidence>
<accession>A0A0G4EAJ7</accession>
<proteinExistence type="predicted"/>
<dbReference type="VEuPathDB" id="CryptoDB:Vbra_11209"/>
<organism evidence="1 2">
    <name type="scientific">Vitrella brassicaformis (strain CCMP3155)</name>
    <dbReference type="NCBI Taxonomy" id="1169540"/>
    <lineage>
        <taxon>Eukaryota</taxon>
        <taxon>Sar</taxon>
        <taxon>Alveolata</taxon>
        <taxon>Colpodellida</taxon>
        <taxon>Vitrellaceae</taxon>
        <taxon>Vitrella</taxon>
    </lineage>
</organism>